<comment type="caution">
    <text evidence="2">The sequence shown here is derived from an EMBL/GenBank/DDBJ whole genome shotgun (WGS) entry which is preliminary data.</text>
</comment>
<dbReference type="PANTHER" id="PTHR47272">
    <property type="entry name" value="DDE_TNP_1_7 DOMAIN-CONTAINING PROTEIN"/>
    <property type="match status" value="1"/>
</dbReference>
<dbReference type="Pfam" id="PF13843">
    <property type="entry name" value="DDE_Tnp_1_7"/>
    <property type="match status" value="1"/>
</dbReference>
<keyword evidence="3" id="KW-1185">Reference proteome</keyword>
<evidence type="ECO:0000313" key="2">
    <source>
        <dbReference type="EMBL" id="KAK9737095.1"/>
    </source>
</evidence>
<reference evidence="2 3" key="1">
    <citation type="journal article" date="2024" name="BMC Genomics">
        <title>De novo assembly and annotation of Popillia japonica's genome with initial clues to its potential as an invasive pest.</title>
        <authorList>
            <person name="Cucini C."/>
            <person name="Boschi S."/>
            <person name="Funari R."/>
            <person name="Cardaioli E."/>
            <person name="Iannotti N."/>
            <person name="Marturano G."/>
            <person name="Paoli F."/>
            <person name="Bruttini M."/>
            <person name="Carapelli A."/>
            <person name="Frati F."/>
            <person name="Nardi F."/>
        </authorList>
    </citation>
    <scope>NUCLEOTIDE SEQUENCE [LARGE SCALE GENOMIC DNA]</scope>
    <source>
        <strain evidence="2">DMR45628</strain>
    </source>
</reference>
<evidence type="ECO:0000313" key="3">
    <source>
        <dbReference type="Proteomes" id="UP001458880"/>
    </source>
</evidence>
<sequence>MLKEKQVCFTGTVRENRLPNCPIKSGKQLLKGNRGDFDCAVDTNSSVLVVRWNDNSAVTVATNNGVVHPLVSVKRYNRKMKKELSVPQPNVIHEYNRNMGGVDLLDNGVANYRIKLHNMVNDSYVSQVDFRSYIVSVLLRGDMGTTSLSQEEDGE</sequence>
<evidence type="ECO:0000259" key="1">
    <source>
        <dbReference type="Pfam" id="PF13843"/>
    </source>
</evidence>
<organism evidence="2 3">
    <name type="scientific">Popillia japonica</name>
    <name type="common">Japanese beetle</name>
    <dbReference type="NCBI Taxonomy" id="7064"/>
    <lineage>
        <taxon>Eukaryota</taxon>
        <taxon>Metazoa</taxon>
        <taxon>Ecdysozoa</taxon>
        <taxon>Arthropoda</taxon>
        <taxon>Hexapoda</taxon>
        <taxon>Insecta</taxon>
        <taxon>Pterygota</taxon>
        <taxon>Neoptera</taxon>
        <taxon>Endopterygota</taxon>
        <taxon>Coleoptera</taxon>
        <taxon>Polyphaga</taxon>
        <taxon>Scarabaeiformia</taxon>
        <taxon>Scarabaeidae</taxon>
        <taxon>Rutelinae</taxon>
        <taxon>Popillia</taxon>
    </lineage>
</organism>
<gene>
    <name evidence="2" type="ORF">QE152_g11049</name>
</gene>
<feature type="domain" description="PiggyBac transposable element-derived protein" evidence="1">
    <location>
        <begin position="2"/>
        <end position="119"/>
    </location>
</feature>
<name>A0AAW1LT03_POPJA</name>
<dbReference type="AlphaFoldDB" id="A0AAW1LT03"/>
<dbReference type="InterPro" id="IPR029526">
    <property type="entry name" value="PGBD"/>
</dbReference>
<dbReference type="EMBL" id="JASPKY010000105">
    <property type="protein sequence ID" value="KAK9737095.1"/>
    <property type="molecule type" value="Genomic_DNA"/>
</dbReference>
<protein>
    <submittedName>
        <fullName evidence="2">Transposase IS4</fullName>
    </submittedName>
</protein>
<proteinExistence type="predicted"/>
<accession>A0AAW1LT03</accession>
<dbReference type="Proteomes" id="UP001458880">
    <property type="component" value="Unassembled WGS sequence"/>
</dbReference>